<feature type="compositionally biased region" description="Basic and acidic residues" evidence="1">
    <location>
        <begin position="50"/>
        <end position="59"/>
    </location>
</feature>
<sequence>MIRRIVVNVRPDGTVSAETQGITGVDCLEYIEMLEKLLLAKTVESHYTSDFHQTEESDYHSQTAQGIEGV</sequence>
<gene>
    <name evidence="2" type="ORF">B0I29_120131</name>
</gene>
<protein>
    <recommendedName>
        <fullName evidence="4">DUF2997 family protein</fullName>
    </recommendedName>
</protein>
<evidence type="ECO:0000256" key="1">
    <source>
        <dbReference type="SAM" id="MobiDB-lite"/>
    </source>
</evidence>
<reference evidence="2 3" key="1">
    <citation type="submission" date="2018-06" db="EMBL/GenBank/DDBJ databases">
        <title>Genomic Encyclopedia of Type Strains, Phase III (KMG-III): the genomes of soil and plant-associated and newly described type strains.</title>
        <authorList>
            <person name="Whitman W."/>
        </authorList>
    </citation>
    <scope>NUCLEOTIDE SEQUENCE [LARGE SCALE GENOMIC DNA]</scope>
    <source>
        <strain evidence="2 3">CGMCC 4.7090</strain>
    </source>
</reference>
<evidence type="ECO:0008006" key="4">
    <source>
        <dbReference type="Google" id="ProtNLM"/>
    </source>
</evidence>
<dbReference type="Proteomes" id="UP000249341">
    <property type="component" value="Unassembled WGS sequence"/>
</dbReference>
<feature type="compositionally biased region" description="Polar residues" evidence="1">
    <location>
        <begin position="60"/>
        <end position="70"/>
    </location>
</feature>
<organism evidence="2 3">
    <name type="scientific">Actinoplanes lutulentus</name>
    <dbReference type="NCBI Taxonomy" id="1287878"/>
    <lineage>
        <taxon>Bacteria</taxon>
        <taxon>Bacillati</taxon>
        <taxon>Actinomycetota</taxon>
        <taxon>Actinomycetes</taxon>
        <taxon>Micromonosporales</taxon>
        <taxon>Micromonosporaceae</taxon>
        <taxon>Actinoplanes</taxon>
    </lineage>
</organism>
<dbReference type="RefSeq" id="WP_181558143.1">
    <property type="nucleotide sequence ID" value="NZ_JACHWI010000002.1"/>
</dbReference>
<feature type="region of interest" description="Disordered" evidence="1">
    <location>
        <begin position="50"/>
        <end position="70"/>
    </location>
</feature>
<comment type="caution">
    <text evidence="2">The sequence shown here is derived from an EMBL/GenBank/DDBJ whole genome shotgun (WGS) entry which is preliminary data.</text>
</comment>
<dbReference type="EMBL" id="QLMJ01000020">
    <property type="protein sequence ID" value="RAK28363.1"/>
    <property type="molecule type" value="Genomic_DNA"/>
</dbReference>
<accession>A0A327Z2Y3</accession>
<evidence type="ECO:0000313" key="3">
    <source>
        <dbReference type="Proteomes" id="UP000249341"/>
    </source>
</evidence>
<evidence type="ECO:0000313" key="2">
    <source>
        <dbReference type="EMBL" id="RAK28363.1"/>
    </source>
</evidence>
<dbReference type="AlphaFoldDB" id="A0A327Z2Y3"/>
<name>A0A327Z2Y3_9ACTN</name>
<dbReference type="InterPro" id="IPR021375">
    <property type="entry name" value="DUF2997"/>
</dbReference>
<proteinExistence type="predicted"/>
<dbReference type="Pfam" id="PF11211">
    <property type="entry name" value="DUF2997"/>
    <property type="match status" value="1"/>
</dbReference>
<keyword evidence="3" id="KW-1185">Reference proteome</keyword>